<dbReference type="InterPro" id="IPR000792">
    <property type="entry name" value="Tscrpt_reg_LuxR_C"/>
</dbReference>
<keyword evidence="2" id="KW-0067">ATP-binding</keyword>
<protein>
    <submittedName>
        <fullName evidence="4">Helix-turn-helix transcriptional regulator</fullName>
    </submittedName>
</protein>
<dbReference type="Pfam" id="PF00196">
    <property type="entry name" value="GerE"/>
    <property type="match status" value="1"/>
</dbReference>
<dbReference type="InterPro" id="IPR027417">
    <property type="entry name" value="P-loop_NTPase"/>
</dbReference>
<dbReference type="Pfam" id="PF13191">
    <property type="entry name" value="AAA_16"/>
    <property type="match status" value="1"/>
</dbReference>
<dbReference type="InterPro" id="IPR041664">
    <property type="entry name" value="AAA_16"/>
</dbReference>
<organism evidence="4 5">
    <name type="scientific">Pseudonocardia yunnanensis</name>
    <dbReference type="NCBI Taxonomy" id="58107"/>
    <lineage>
        <taxon>Bacteria</taxon>
        <taxon>Bacillati</taxon>
        <taxon>Actinomycetota</taxon>
        <taxon>Actinomycetes</taxon>
        <taxon>Pseudonocardiales</taxon>
        <taxon>Pseudonocardiaceae</taxon>
        <taxon>Pseudonocardia</taxon>
    </lineage>
</organism>
<dbReference type="SMART" id="SM00421">
    <property type="entry name" value="HTH_LUXR"/>
    <property type="match status" value="1"/>
</dbReference>
<dbReference type="PANTHER" id="PTHR16305:SF35">
    <property type="entry name" value="TRANSCRIPTIONAL ACTIVATOR DOMAIN"/>
    <property type="match status" value="1"/>
</dbReference>
<dbReference type="InterPro" id="IPR036388">
    <property type="entry name" value="WH-like_DNA-bd_sf"/>
</dbReference>
<dbReference type="RefSeq" id="WP_344729595.1">
    <property type="nucleotide sequence ID" value="NZ_BAAAUS010000063.1"/>
</dbReference>
<dbReference type="Gene3D" id="1.10.10.10">
    <property type="entry name" value="Winged helix-like DNA-binding domain superfamily/Winged helix DNA-binding domain"/>
    <property type="match status" value="1"/>
</dbReference>
<keyword evidence="1" id="KW-0547">Nucleotide-binding</keyword>
<dbReference type="SUPFAM" id="SSF52540">
    <property type="entry name" value="P-loop containing nucleoside triphosphate hydrolases"/>
    <property type="match status" value="1"/>
</dbReference>
<name>A0ABW4EUJ8_9PSEU</name>
<feature type="domain" description="HTH luxR-type" evidence="3">
    <location>
        <begin position="887"/>
        <end position="952"/>
    </location>
</feature>
<dbReference type="EMBL" id="JBHUCO010000013">
    <property type="protein sequence ID" value="MFD1518553.1"/>
    <property type="molecule type" value="Genomic_DNA"/>
</dbReference>
<reference evidence="5" key="1">
    <citation type="journal article" date="2019" name="Int. J. Syst. Evol. Microbiol.">
        <title>The Global Catalogue of Microorganisms (GCM) 10K type strain sequencing project: providing services to taxonomists for standard genome sequencing and annotation.</title>
        <authorList>
            <consortium name="The Broad Institute Genomics Platform"/>
            <consortium name="The Broad Institute Genome Sequencing Center for Infectious Disease"/>
            <person name="Wu L."/>
            <person name="Ma J."/>
        </authorList>
    </citation>
    <scope>NUCLEOTIDE SEQUENCE [LARGE SCALE GENOMIC DNA]</scope>
    <source>
        <strain evidence="5">CCM 7043</strain>
    </source>
</reference>
<dbReference type="PANTHER" id="PTHR16305">
    <property type="entry name" value="TESTICULAR SOLUBLE ADENYLYL CYCLASE"/>
    <property type="match status" value="1"/>
</dbReference>
<dbReference type="Gene3D" id="1.25.40.10">
    <property type="entry name" value="Tetratricopeptide repeat domain"/>
    <property type="match status" value="1"/>
</dbReference>
<keyword evidence="5" id="KW-1185">Reference proteome</keyword>
<evidence type="ECO:0000256" key="2">
    <source>
        <dbReference type="ARBA" id="ARBA00022840"/>
    </source>
</evidence>
<dbReference type="PRINTS" id="PR00038">
    <property type="entry name" value="HTHLUXR"/>
</dbReference>
<evidence type="ECO:0000259" key="3">
    <source>
        <dbReference type="PROSITE" id="PS50043"/>
    </source>
</evidence>
<gene>
    <name evidence="4" type="ORF">ACFSJD_13720</name>
</gene>
<evidence type="ECO:0000256" key="1">
    <source>
        <dbReference type="ARBA" id="ARBA00022741"/>
    </source>
</evidence>
<evidence type="ECO:0000313" key="5">
    <source>
        <dbReference type="Proteomes" id="UP001597114"/>
    </source>
</evidence>
<sequence>MRSELVGRDREIGALDGWLVSALGGRPRLVLCHGEPGAGKTRLAEELVARAAAREVPTLWGRAAEAEGAPPYWLWRQVLREATGVARPAGELGVAEELAPLVPELDGGRSDVLGDEARFRLFDAVVGVLRDIADARGLVVVLDDVHWADRPSLLLLRHLTRELRGSRLLVLATHHDLPPGDAPLLAELVREPVTERLPLTGLSRNAVAARLAAEIGEPVTAELVGRVHELTGGNPFFVGELARHLSAGRAAGIPPTVREAIERRMERLSPCCRSQLRAASIVGRQFSVAVVAATIGRPVLDCLDPLDEAVAAGLVEPTATAGDEYRFVHALVRDAVEAGLPTGERVRLHRAAVEAIERLYSERLDPHLSDLARHWAAAAMAGERARAAGWIERAGDEAMRRLAFEEGARLYRLALDTGDPELDGPARHRLLVALADARHRSADGAGSAEACLAAADVARQLGRPDLLGDAVLVLGCVNEQGADRRLRALCEEALAELDPQPSSRRARLLSLLAETHMYLEDVGPADLASREALAVAESCAEPAALVAALRARQMARSGPDGIEERATLTARLFAVGSDADNPSDRMWAHLWQIDTHVERGDLYDAAAVIDRLEWYAGRVGGPTGRWHVLKARAALAQAHGRFDDARVLADQAFAVAPASGHAGAVGARMALLTALDHHAGTDHGGTTAMVALDAAGGAVAAGSGYRITYTLGPAVILTDARKHDEAGALYRSLGPPRRWRPPPFFLLASYAAGIAVAVGQNADADVAVLRELLSPYRHRHVGSGAGAAHYGGPVALHLGIAAAHLGDLDAAVDDLRLALASCRENGAAGYAVEAQVELVGVLARRGRPDDLDEARALVTAGTAAARGLGMPAFAARLAAIGTSLGPVPPSPSLLTAREREVAACLSTGMSNPQIAAALFVSERTAQNHVQHILSKLGYSRRSQIAVWAVQNLDPRTPNDRRA</sequence>
<dbReference type="InterPro" id="IPR011990">
    <property type="entry name" value="TPR-like_helical_dom_sf"/>
</dbReference>
<dbReference type="SUPFAM" id="SSF46894">
    <property type="entry name" value="C-terminal effector domain of the bipartite response regulators"/>
    <property type="match status" value="1"/>
</dbReference>
<evidence type="ECO:0000313" key="4">
    <source>
        <dbReference type="EMBL" id="MFD1518553.1"/>
    </source>
</evidence>
<dbReference type="CDD" id="cd06170">
    <property type="entry name" value="LuxR_C_like"/>
    <property type="match status" value="1"/>
</dbReference>
<dbReference type="Gene3D" id="3.40.50.300">
    <property type="entry name" value="P-loop containing nucleotide triphosphate hydrolases"/>
    <property type="match status" value="1"/>
</dbReference>
<dbReference type="Proteomes" id="UP001597114">
    <property type="component" value="Unassembled WGS sequence"/>
</dbReference>
<dbReference type="CDD" id="cd01120">
    <property type="entry name" value="RecA-like_superfamily"/>
    <property type="match status" value="1"/>
</dbReference>
<accession>A0ABW4EUJ8</accession>
<comment type="caution">
    <text evidence="4">The sequence shown here is derived from an EMBL/GenBank/DDBJ whole genome shotgun (WGS) entry which is preliminary data.</text>
</comment>
<proteinExistence type="predicted"/>
<dbReference type="PROSITE" id="PS50043">
    <property type="entry name" value="HTH_LUXR_2"/>
    <property type="match status" value="1"/>
</dbReference>
<dbReference type="InterPro" id="IPR016032">
    <property type="entry name" value="Sig_transdc_resp-reg_C-effctor"/>
</dbReference>